<dbReference type="VEuPathDB" id="FungiDB:RhiirFUN_010173"/>
<evidence type="ECO:0000313" key="1">
    <source>
        <dbReference type="EMBL" id="PKK66789.1"/>
    </source>
</evidence>
<reference evidence="1 2" key="1">
    <citation type="submission" date="2016-04" db="EMBL/GenBank/DDBJ databases">
        <title>Genome analyses suggest a sexual origin of heterokaryosis in a supposedly ancient asexual fungus.</title>
        <authorList>
            <person name="Ropars J."/>
            <person name="Sedzielewska K."/>
            <person name="Noel J."/>
            <person name="Charron P."/>
            <person name="Farinelli L."/>
            <person name="Marton T."/>
            <person name="Kruger M."/>
            <person name="Pelin A."/>
            <person name="Brachmann A."/>
            <person name="Corradi N."/>
        </authorList>
    </citation>
    <scope>NUCLEOTIDE SEQUENCE [LARGE SCALE GENOMIC DNA]</scope>
    <source>
        <strain evidence="1 2">C2</strain>
    </source>
</reference>
<proteinExistence type="predicted"/>
<dbReference type="EMBL" id="LLXL01001046">
    <property type="protein sequence ID" value="PKK66789.1"/>
    <property type="molecule type" value="Genomic_DNA"/>
</dbReference>
<protein>
    <recommendedName>
        <fullName evidence="3">F-box domain-containing protein</fullName>
    </recommendedName>
</protein>
<sequence>MACSKIFSGDLPELINEVIQYFRYDYKTLHSCILVCRLWCRLTIPLLWEDPFSMKLPKNYHFIEIYLHNLNDYDKLKLNEYGISNELFPSNTLFDYPRFIQHLNTFKISSSVESWVVTVHTSTTHSTNLSDSQISNFTKFIYKSLFLIFIENEVNLHSFKIMMLNDIEFEYFDEIFELFLQNPNLICNIKNFKIDFDRVTDNLTTFLRAVYSNCNSISSIDFQFISYYDYYYPMIEKNLSQIIESQVNLKSITFGYNCPFLYHLSLSLKSYNCSNTLNTIIFCSINFKNIDVLSEVFNQLNVLESIHIVYCYSLDSKFIQQINNITKPFKLKSLFLHSILQIEPLKLLIQKSNNYLENFGITSNKPQQLLQLIITHCSKIKYLGPITKLNYQTVYSLFNLIENMAQNLNYLMIDDFTYMNCHIGPIILQNLGQILPFKLEYLNLYLKINKDDFEVFLKNSQNTFIKKLLIRNKNKEGNKDIFPCIEKYIMKKKRVKYLAIDSFNVKYEDVLFLEGKVEEFKLHDIQVLNYNDLNIQIYDFISEVD</sequence>
<gene>
    <name evidence="1" type="ORF">RhiirC2_784343</name>
</gene>
<dbReference type="AlphaFoldDB" id="A0A2N1MYY0"/>
<reference evidence="1 2" key="2">
    <citation type="submission" date="2017-10" db="EMBL/GenBank/DDBJ databases">
        <title>Extensive intraspecific genome diversity in a model arbuscular mycorrhizal fungus.</title>
        <authorList>
            <person name="Chen E.C.H."/>
            <person name="Morin E."/>
            <person name="Baudet D."/>
            <person name="Noel J."/>
            <person name="Ndikumana S."/>
            <person name="Charron P."/>
            <person name="St-Onge C."/>
            <person name="Giorgi J."/>
            <person name="Grigoriev I.V."/>
            <person name="Roux C."/>
            <person name="Martin F.M."/>
            <person name="Corradi N."/>
        </authorList>
    </citation>
    <scope>NUCLEOTIDE SEQUENCE [LARGE SCALE GENOMIC DNA]</scope>
    <source>
        <strain evidence="1 2">C2</strain>
    </source>
</reference>
<dbReference type="Proteomes" id="UP000233469">
    <property type="component" value="Unassembled WGS sequence"/>
</dbReference>
<evidence type="ECO:0008006" key="3">
    <source>
        <dbReference type="Google" id="ProtNLM"/>
    </source>
</evidence>
<accession>A0A2N1MYY0</accession>
<dbReference type="VEuPathDB" id="FungiDB:RhiirA1_461227"/>
<evidence type="ECO:0000313" key="2">
    <source>
        <dbReference type="Proteomes" id="UP000233469"/>
    </source>
</evidence>
<name>A0A2N1MYY0_9GLOM</name>
<organism evidence="1 2">
    <name type="scientific">Rhizophagus irregularis</name>
    <dbReference type="NCBI Taxonomy" id="588596"/>
    <lineage>
        <taxon>Eukaryota</taxon>
        <taxon>Fungi</taxon>
        <taxon>Fungi incertae sedis</taxon>
        <taxon>Mucoromycota</taxon>
        <taxon>Glomeromycotina</taxon>
        <taxon>Glomeromycetes</taxon>
        <taxon>Glomerales</taxon>
        <taxon>Glomeraceae</taxon>
        <taxon>Rhizophagus</taxon>
    </lineage>
</organism>
<comment type="caution">
    <text evidence="1">The sequence shown here is derived from an EMBL/GenBank/DDBJ whole genome shotgun (WGS) entry which is preliminary data.</text>
</comment>